<organism evidence="4 5">
    <name type="scientific">Adineta ricciae</name>
    <name type="common">Rotifer</name>
    <dbReference type="NCBI Taxonomy" id="249248"/>
    <lineage>
        <taxon>Eukaryota</taxon>
        <taxon>Metazoa</taxon>
        <taxon>Spiralia</taxon>
        <taxon>Gnathifera</taxon>
        <taxon>Rotifera</taxon>
        <taxon>Eurotatoria</taxon>
        <taxon>Bdelloidea</taxon>
        <taxon>Adinetida</taxon>
        <taxon>Adinetidae</taxon>
        <taxon>Adineta</taxon>
    </lineage>
</organism>
<dbReference type="SMART" id="SM00028">
    <property type="entry name" value="TPR"/>
    <property type="match status" value="9"/>
</dbReference>
<dbReference type="EMBL" id="CAJNOJ010000104">
    <property type="protein sequence ID" value="CAF1118940.1"/>
    <property type="molecule type" value="Genomic_DNA"/>
</dbReference>
<gene>
    <name evidence="4" type="ORF">EDS130_LOCUS20942</name>
</gene>
<accession>A0A814QH10</accession>
<dbReference type="SUPFAM" id="SSF56399">
    <property type="entry name" value="ADP-ribosylation"/>
    <property type="match status" value="1"/>
</dbReference>
<dbReference type="Pfam" id="PF13424">
    <property type="entry name" value="TPR_12"/>
    <property type="match status" value="3"/>
</dbReference>
<dbReference type="InterPro" id="IPR006597">
    <property type="entry name" value="Sel1-like"/>
</dbReference>
<dbReference type="PRINTS" id="PR00381">
    <property type="entry name" value="KINESINLIGHT"/>
</dbReference>
<feature type="repeat" description="TPR" evidence="3">
    <location>
        <begin position="642"/>
        <end position="675"/>
    </location>
</feature>
<dbReference type="OrthoDB" id="7103806at2759"/>
<dbReference type="PANTHER" id="PTHR45641">
    <property type="entry name" value="TETRATRICOPEPTIDE REPEAT PROTEIN (AFU_ORTHOLOGUE AFUA_6G03870)"/>
    <property type="match status" value="1"/>
</dbReference>
<feature type="repeat" description="TPR" evidence="3">
    <location>
        <begin position="600"/>
        <end position="633"/>
    </location>
</feature>
<evidence type="ECO:0008006" key="6">
    <source>
        <dbReference type="Google" id="ProtNLM"/>
    </source>
</evidence>
<feature type="repeat" description="TPR" evidence="3">
    <location>
        <begin position="558"/>
        <end position="591"/>
    </location>
</feature>
<dbReference type="Gene3D" id="3.90.176.10">
    <property type="entry name" value="Toxin ADP-ribosyltransferase, Chain A, domain 1"/>
    <property type="match status" value="1"/>
</dbReference>
<evidence type="ECO:0000313" key="4">
    <source>
        <dbReference type="EMBL" id="CAF1118940.1"/>
    </source>
</evidence>
<proteinExistence type="predicted"/>
<comment type="caution">
    <text evidence="4">The sequence shown here is derived from an EMBL/GenBank/DDBJ whole genome shotgun (WGS) entry which is preliminary data.</text>
</comment>
<dbReference type="Pfam" id="PF13374">
    <property type="entry name" value="TPR_10"/>
    <property type="match status" value="1"/>
</dbReference>
<dbReference type="SUPFAM" id="SSF48452">
    <property type="entry name" value="TPR-like"/>
    <property type="match status" value="2"/>
</dbReference>
<sequence>MNRLLASRAGKKEERTQKFTNEVTLFIVSYRQNIKVDRQSVDLRKMQDVVAIWLDNQIDHNNADCQLTIAQLEHITDNVTTFTDNDECVEYILNCNDHQVYLIVSGALGQYLVRCIHDIPPLHSIFIFCQNKSYHEQWTRHWNKVKDVFTDITSLCQAIQNTFPQDEPTVTPISFVPSGKRLDLLNPSFMYTQLFKEILLTIEFEDKHIEEFVRHHPGLITLDGTHSNDFKQSVRDYRAKSPIWWYTRGNSLHSMLNDALRVMDGDVLVRMGFFVTDLHRNIEQLPKEQLVNTTSSSLVFTVYRGQGLSHTDFEELRNTIGGLMSFNSFFSTSTKRDISSLYAESNANNPKLVGILFIIQVDPSQSTTPFAFVGNHGRFLQENEVLFSMHTVFRIHHIEVIGTDRSLYEVNISLTLDSDKELRTLTDHIRRKSHLDGKGWTRLGHLLIQLGQHNKAKAIYDTLLNQTSDDTDEGLIYHQLGRVRYEQGLFQDAIIFYAKSLVLLEKSFPANHLSIATSYNNIGLAYVSMGDYRKALEYYEKTLSIRQQSLPANHPDLATSYNNIGSVYDSMGDYRKALKYYEKALSIQQQSLPANHPSIATSYNNIGSVYDSMGDYRKALEYYEKALWIRQQSLPANHPDLATSYNNIGSVYDSMGDYRKALEYYEKTLSIKQYSLSANHPSIATSYNNIGSVYVSMGDYRKALQCYEKALSIDQHSLPASHPDLAISYNNIGSTYVSIGHYRKALEYYEKAVSIQQQSLPANHPSIATSYNNIGSVYDSMGDYQKAHFYCECAVQIAKYSMSPNHPHLLTLERNLERVDNKLQHSSFRAIK</sequence>
<evidence type="ECO:0000256" key="3">
    <source>
        <dbReference type="PROSITE-ProRule" id="PRU00339"/>
    </source>
</evidence>
<evidence type="ECO:0000256" key="1">
    <source>
        <dbReference type="ARBA" id="ARBA00022737"/>
    </source>
</evidence>
<dbReference type="Gene3D" id="1.25.40.10">
    <property type="entry name" value="Tetratricopeptide repeat domain"/>
    <property type="match status" value="3"/>
</dbReference>
<protein>
    <recommendedName>
        <fullName evidence="6">UDP-N-acetylglucosamine--peptide N-acetylglucosaminyltransferase SPINDLY</fullName>
    </recommendedName>
</protein>
<name>A0A814QH10_ADIRI</name>
<dbReference type="Proteomes" id="UP000663852">
    <property type="component" value="Unassembled WGS sequence"/>
</dbReference>
<keyword evidence="1" id="KW-0677">Repeat</keyword>
<feature type="repeat" description="TPR" evidence="3">
    <location>
        <begin position="726"/>
        <end position="759"/>
    </location>
</feature>
<dbReference type="InterPro" id="IPR011990">
    <property type="entry name" value="TPR-like_helical_dom_sf"/>
</dbReference>
<dbReference type="PROSITE" id="PS50293">
    <property type="entry name" value="TPR_REGION"/>
    <property type="match status" value="6"/>
</dbReference>
<reference evidence="4" key="1">
    <citation type="submission" date="2021-02" db="EMBL/GenBank/DDBJ databases">
        <authorList>
            <person name="Nowell W R."/>
        </authorList>
    </citation>
    <scope>NUCLEOTIDE SEQUENCE</scope>
</reference>
<dbReference type="PROSITE" id="PS50005">
    <property type="entry name" value="TPR"/>
    <property type="match status" value="6"/>
</dbReference>
<evidence type="ECO:0000313" key="5">
    <source>
        <dbReference type="Proteomes" id="UP000663852"/>
    </source>
</evidence>
<feature type="repeat" description="TPR" evidence="3">
    <location>
        <begin position="684"/>
        <end position="717"/>
    </location>
</feature>
<dbReference type="AlphaFoldDB" id="A0A814QH10"/>
<feature type="repeat" description="TPR" evidence="3">
    <location>
        <begin position="516"/>
        <end position="549"/>
    </location>
</feature>
<keyword evidence="2 3" id="KW-0802">TPR repeat</keyword>
<dbReference type="SMART" id="SM00671">
    <property type="entry name" value="SEL1"/>
    <property type="match status" value="6"/>
</dbReference>
<dbReference type="PANTHER" id="PTHR45641:SF19">
    <property type="entry name" value="NEPHROCYSTIN-3"/>
    <property type="match status" value="1"/>
</dbReference>
<dbReference type="InterPro" id="IPR019734">
    <property type="entry name" value="TPR_rpt"/>
</dbReference>
<evidence type="ECO:0000256" key="2">
    <source>
        <dbReference type="ARBA" id="ARBA00022803"/>
    </source>
</evidence>
<dbReference type="Pfam" id="PF13181">
    <property type="entry name" value="TPR_8"/>
    <property type="match status" value="1"/>
</dbReference>